<proteinExistence type="predicted"/>
<dbReference type="AlphaFoldDB" id="A0A4P8JSN0"/>
<protein>
    <submittedName>
        <fullName evidence="1">Uncharacterized protein</fullName>
    </submittedName>
</protein>
<organism evidence="1 2">
    <name type="scientific">Haloarcula marismortui (strain ATCC 43049 / DSM 3752 / JCM 8966 / VKM B-1809)</name>
    <name type="common">Halobacterium marismortui</name>
    <dbReference type="NCBI Taxonomy" id="272569"/>
    <lineage>
        <taxon>Archaea</taxon>
        <taxon>Methanobacteriati</taxon>
        <taxon>Methanobacteriota</taxon>
        <taxon>Stenosarchaea group</taxon>
        <taxon>Halobacteria</taxon>
        <taxon>Halobacteriales</taxon>
        <taxon>Haloarculaceae</taxon>
        <taxon>Haloarcula</taxon>
    </lineage>
</organism>
<dbReference type="EMBL" id="CP039136">
    <property type="protein sequence ID" value="QCP89868.1"/>
    <property type="molecule type" value="Genomic_DNA"/>
</dbReference>
<name>A0A4P8JSN0_HALMA</name>
<gene>
    <name evidence="1" type="ORF">E6P14_03050</name>
</gene>
<dbReference type="Proteomes" id="UP000298722">
    <property type="component" value="Plasmid pHMA288"/>
</dbReference>
<geneLocation type="plasmid" evidence="2">
    <name>phma288</name>
</geneLocation>
<evidence type="ECO:0000313" key="1">
    <source>
        <dbReference type="EMBL" id="QCP89868.1"/>
    </source>
</evidence>
<sequence length="95" mass="10780">MTRDLLFLDAALRETVGDSPEVLQELALAGLTLQPTPVQNEHQHAACYKTVHSRPRESCFDHWLILIGFNSLFTLNCAISLHVLHCQLDTQLEQR</sequence>
<accession>A0A4P8JSN0</accession>
<reference evidence="1 2" key="1">
    <citation type="submission" date="2019-04" db="EMBL/GenBank/DDBJ databases">
        <title>Methylomes of two halophilic Archaea, Haloarcula marismortui and Haloferax mediterranei.</title>
        <authorList>
            <person name="DasSarma S."/>
            <person name="DasSarma P."/>
            <person name="DasSarma S."/>
            <person name="Fomenkov A."/>
            <person name="Vincze T."/>
            <person name="Anton B.P."/>
            <person name="Roberts R.J."/>
        </authorList>
    </citation>
    <scope>NUCLEOTIDE SEQUENCE [LARGE SCALE GENOMIC DNA]</scope>
    <source>
        <strain evidence="1 2">ATCC 43049</strain>
        <plasmid evidence="2">phma288</plasmid>
    </source>
</reference>
<keyword evidence="1" id="KW-0614">Plasmid</keyword>
<evidence type="ECO:0000313" key="2">
    <source>
        <dbReference type="Proteomes" id="UP000298722"/>
    </source>
</evidence>